<feature type="signal peptide" evidence="2">
    <location>
        <begin position="1"/>
        <end position="23"/>
    </location>
</feature>
<dbReference type="AlphaFoldDB" id="A0A6B0U933"/>
<reference evidence="3" key="1">
    <citation type="submission" date="2019-12" db="EMBL/GenBank/DDBJ databases">
        <title>An insight into the sialome of adult female Ixodes ricinus ticks feeding for 6 days.</title>
        <authorList>
            <person name="Perner J."/>
            <person name="Ribeiro J.M.C."/>
        </authorList>
    </citation>
    <scope>NUCLEOTIDE SEQUENCE</scope>
    <source>
        <strain evidence="3">Semi-engorged</strain>
        <tissue evidence="3">Salivary glands</tissue>
    </source>
</reference>
<protein>
    <recommendedName>
        <fullName evidence="4">Secreted protein</fullName>
    </recommendedName>
</protein>
<organism evidence="3">
    <name type="scientific">Ixodes ricinus</name>
    <name type="common">Common tick</name>
    <name type="synonym">Acarus ricinus</name>
    <dbReference type="NCBI Taxonomy" id="34613"/>
    <lineage>
        <taxon>Eukaryota</taxon>
        <taxon>Metazoa</taxon>
        <taxon>Ecdysozoa</taxon>
        <taxon>Arthropoda</taxon>
        <taxon>Chelicerata</taxon>
        <taxon>Arachnida</taxon>
        <taxon>Acari</taxon>
        <taxon>Parasitiformes</taxon>
        <taxon>Ixodida</taxon>
        <taxon>Ixodoidea</taxon>
        <taxon>Ixodidae</taxon>
        <taxon>Ixodinae</taxon>
        <taxon>Ixodes</taxon>
    </lineage>
</organism>
<evidence type="ECO:0008006" key="4">
    <source>
        <dbReference type="Google" id="ProtNLM"/>
    </source>
</evidence>
<accession>A0A6B0U933</accession>
<evidence type="ECO:0000256" key="2">
    <source>
        <dbReference type="SAM" id="SignalP"/>
    </source>
</evidence>
<evidence type="ECO:0000256" key="1">
    <source>
        <dbReference type="SAM" id="MobiDB-lite"/>
    </source>
</evidence>
<feature type="region of interest" description="Disordered" evidence="1">
    <location>
        <begin position="81"/>
        <end position="105"/>
    </location>
</feature>
<proteinExistence type="predicted"/>
<evidence type="ECO:0000313" key="3">
    <source>
        <dbReference type="EMBL" id="MXU89082.1"/>
    </source>
</evidence>
<sequence length="105" mass="11269">MRSREGRCFCALILRMASSTHLACVIDRLPWGDHAGWPPPSPWWWCCSLMAVGAHGTPSAPLGGATWRPNSDDALLCSAVHPNPPNRTPSPRVATETVRKGGLAA</sequence>
<dbReference type="EMBL" id="GIFC01006999">
    <property type="protein sequence ID" value="MXU89082.1"/>
    <property type="molecule type" value="Transcribed_RNA"/>
</dbReference>
<name>A0A6B0U933_IXORI</name>
<feature type="chain" id="PRO_5025532826" description="Secreted protein" evidence="2">
    <location>
        <begin position="24"/>
        <end position="105"/>
    </location>
</feature>
<keyword evidence="2" id="KW-0732">Signal</keyword>